<feature type="domain" description="OmpR/PhoB-type" evidence="11">
    <location>
        <begin position="125"/>
        <end position="219"/>
    </location>
</feature>
<dbReference type="GO" id="GO:0032993">
    <property type="term" value="C:protein-DNA complex"/>
    <property type="evidence" value="ECO:0007669"/>
    <property type="project" value="TreeGrafter"/>
</dbReference>
<dbReference type="SUPFAM" id="SSF46894">
    <property type="entry name" value="C-terminal effector domain of the bipartite response regulators"/>
    <property type="match status" value="1"/>
</dbReference>
<evidence type="ECO:0000256" key="8">
    <source>
        <dbReference type="PROSITE-ProRule" id="PRU00169"/>
    </source>
</evidence>
<sequence>MLLLLIEDEKKLTDALSYILKKNGYTVDVALDGETGLEMVLTGIYDVIVLDRMLPGRDGLSILKRMRSNHIQTPVIFLTAKDTVKDRIEGLDSGADDYLVKPFSMEELLARLRALMRRKEKDLAEDTLSARGFTFNPKMGEVKMGDQVIRLTVKESLLLELLMRNYGKVQSKICILEKVWGFNADIDEGNIDLYIHYLRKKLNSTCIKTVRGLGYCFKEDDYVS</sequence>
<dbReference type="EMBL" id="CP017634">
    <property type="protein sequence ID" value="ATW27062.1"/>
    <property type="molecule type" value="Genomic_DNA"/>
</dbReference>
<dbReference type="Gene3D" id="3.40.50.2300">
    <property type="match status" value="1"/>
</dbReference>
<dbReference type="InterPro" id="IPR001867">
    <property type="entry name" value="OmpR/PhoB-type_DNA-bd"/>
</dbReference>
<keyword evidence="2 8" id="KW-0597">Phosphoprotein</keyword>
<dbReference type="Proteomes" id="UP000323521">
    <property type="component" value="Chromosome"/>
</dbReference>
<dbReference type="AlphaFoldDB" id="A0A3G1KX90"/>
<evidence type="ECO:0000256" key="5">
    <source>
        <dbReference type="ARBA" id="ARBA00023125"/>
    </source>
</evidence>
<comment type="function">
    <text evidence="7">May play the central regulatory role in sporulation. It may be an element of the effector pathway responsible for the activation of sporulation genes in response to nutritional stress. Spo0A may act in concert with spo0H (a sigma factor) to control the expression of some genes that are critical to the sporulation process.</text>
</comment>
<dbReference type="InterPro" id="IPR016032">
    <property type="entry name" value="Sig_transdc_resp-reg_C-effctor"/>
</dbReference>
<name>A0A3G1KX90_FORW1</name>
<dbReference type="Gene3D" id="6.10.250.690">
    <property type="match status" value="1"/>
</dbReference>
<dbReference type="SMART" id="SM00448">
    <property type="entry name" value="REC"/>
    <property type="match status" value="1"/>
</dbReference>
<gene>
    <name evidence="12" type="ORF">DCMF_21910</name>
</gene>
<dbReference type="PROSITE" id="PS51755">
    <property type="entry name" value="OMPR_PHOB"/>
    <property type="match status" value="1"/>
</dbReference>
<keyword evidence="4" id="KW-0805">Transcription regulation</keyword>
<evidence type="ECO:0000259" key="10">
    <source>
        <dbReference type="PROSITE" id="PS50110"/>
    </source>
</evidence>
<dbReference type="InterPro" id="IPR001789">
    <property type="entry name" value="Sig_transdc_resp-reg_receiver"/>
</dbReference>
<dbReference type="PROSITE" id="PS50110">
    <property type="entry name" value="RESPONSE_REGULATORY"/>
    <property type="match status" value="1"/>
</dbReference>
<dbReference type="PANTHER" id="PTHR48111">
    <property type="entry name" value="REGULATOR OF RPOS"/>
    <property type="match status" value="1"/>
</dbReference>
<feature type="DNA-binding region" description="OmpR/PhoB-type" evidence="9">
    <location>
        <begin position="125"/>
        <end position="219"/>
    </location>
</feature>
<dbReference type="Gene3D" id="1.10.10.10">
    <property type="entry name" value="Winged helix-like DNA-binding domain superfamily/Winged helix DNA-binding domain"/>
    <property type="match status" value="1"/>
</dbReference>
<dbReference type="GO" id="GO:0000156">
    <property type="term" value="F:phosphorelay response regulator activity"/>
    <property type="evidence" value="ECO:0007669"/>
    <property type="project" value="TreeGrafter"/>
</dbReference>
<evidence type="ECO:0000256" key="6">
    <source>
        <dbReference type="ARBA" id="ARBA00023163"/>
    </source>
</evidence>
<keyword evidence="13" id="KW-1185">Reference proteome</keyword>
<keyword evidence="6" id="KW-0804">Transcription</keyword>
<feature type="modified residue" description="4-aspartylphosphate" evidence="8">
    <location>
        <position position="51"/>
    </location>
</feature>
<evidence type="ECO:0000256" key="2">
    <source>
        <dbReference type="ARBA" id="ARBA00022553"/>
    </source>
</evidence>
<dbReference type="KEGG" id="fwa:DCMF_21910"/>
<dbReference type="FunFam" id="3.40.50.2300:FF:000001">
    <property type="entry name" value="DNA-binding response regulator PhoB"/>
    <property type="match status" value="1"/>
</dbReference>
<dbReference type="CDD" id="cd00383">
    <property type="entry name" value="trans_reg_C"/>
    <property type="match status" value="1"/>
</dbReference>
<dbReference type="InterPro" id="IPR039420">
    <property type="entry name" value="WalR-like"/>
</dbReference>
<keyword evidence="3" id="KW-0902">Two-component regulatory system</keyword>
<dbReference type="GO" id="GO:0005829">
    <property type="term" value="C:cytosol"/>
    <property type="evidence" value="ECO:0007669"/>
    <property type="project" value="TreeGrafter"/>
</dbReference>
<dbReference type="OrthoDB" id="9790454at2"/>
<evidence type="ECO:0000313" key="12">
    <source>
        <dbReference type="EMBL" id="ATW27062.1"/>
    </source>
</evidence>
<evidence type="ECO:0000256" key="3">
    <source>
        <dbReference type="ARBA" id="ARBA00023012"/>
    </source>
</evidence>
<accession>A0A3G1KX90</accession>
<dbReference type="SUPFAM" id="SSF52172">
    <property type="entry name" value="CheY-like"/>
    <property type="match status" value="1"/>
</dbReference>
<dbReference type="CDD" id="cd17625">
    <property type="entry name" value="REC_OmpR_DrrD-like"/>
    <property type="match status" value="1"/>
</dbReference>
<dbReference type="SMART" id="SM00862">
    <property type="entry name" value="Trans_reg_C"/>
    <property type="match status" value="1"/>
</dbReference>
<dbReference type="Pfam" id="PF00486">
    <property type="entry name" value="Trans_reg_C"/>
    <property type="match status" value="1"/>
</dbReference>
<feature type="domain" description="Response regulatory" evidence="10">
    <location>
        <begin position="2"/>
        <end position="116"/>
    </location>
</feature>
<reference evidence="12 13" key="1">
    <citation type="submission" date="2016-10" db="EMBL/GenBank/DDBJ databases">
        <title>Complete Genome Sequence of Peptococcaceae strain DCMF.</title>
        <authorList>
            <person name="Edwards R.J."/>
            <person name="Holland S.I."/>
            <person name="Deshpande N.P."/>
            <person name="Wong Y.K."/>
            <person name="Ertan H."/>
            <person name="Manefield M."/>
            <person name="Russell T.L."/>
            <person name="Lee M.J."/>
        </authorList>
    </citation>
    <scope>NUCLEOTIDE SEQUENCE [LARGE SCALE GENOMIC DNA]</scope>
    <source>
        <strain evidence="12 13">DCMF</strain>
    </source>
</reference>
<evidence type="ECO:0000256" key="4">
    <source>
        <dbReference type="ARBA" id="ARBA00023015"/>
    </source>
</evidence>
<dbReference type="RefSeq" id="WP_148136399.1">
    <property type="nucleotide sequence ID" value="NZ_CP017634.1"/>
</dbReference>
<dbReference type="InterPro" id="IPR036388">
    <property type="entry name" value="WH-like_DNA-bd_sf"/>
</dbReference>
<dbReference type="InterPro" id="IPR011006">
    <property type="entry name" value="CheY-like_superfamily"/>
</dbReference>
<dbReference type="PANTHER" id="PTHR48111:SF22">
    <property type="entry name" value="REGULATOR OF RPOS"/>
    <property type="match status" value="1"/>
</dbReference>
<evidence type="ECO:0000313" key="13">
    <source>
        <dbReference type="Proteomes" id="UP000323521"/>
    </source>
</evidence>
<proteinExistence type="predicted"/>
<dbReference type="Pfam" id="PF00072">
    <property type="entry name" value="Response_reg"/>
    <property type="match status" value="1"/>
</dbReference>
<dbReference type="GO" id="GO:0000976">
    <property type="term" value="F:transcription cis-regulatory region binding"/>
    <property type="evidence" value="ECO:0007669"/>
    <property type="project" value="TreeGrafter"/>
</dbReference>
<evidence type="ECO:0000256" key="1">
    <source>
        <dbReference type="ARBA" id="ARBA00018672"/>
    </source>
</evidence>
<dbReference type="GO" id="GO:0006355">
    <property type="term" value="P:regulation of DNA-templated transcription"/>
    <property type="evidence" value="ECO:0007669"/>
    <property type="project" value="InterPro"/>
</dbReference>
<evidence type="ECO:0000256" key="7">
    <source>
        <dbReference type="ARBA" id="ARBA00024867"/>
    </source>
</evidence>
<protein>
    <recommendedName>
        <fullName evidence="1">Stage 0 sporulation protein A homolog</fullName>
    </recommendedName>
</protein>
<evidence type="ECO:0000256" key="9">
    <source>
        <dbReference type="PROSITE-ProRule" id="PRU01091"/>
    </source>
</evidence>
<evidence type="ECO:0000259" key="11">
    <source>
        <dbReference type="PROSITE" id="PS51755"/>
    </source>
</evidence>
<organism evidence="12 13">
    <name type="scientific">Formimonas warabiya</name>
    <dbReference type="NCBI Taxonomy" id="1761012"/>
    <lineage>
        <taxon>Bacteria</taxon>
        <taxon>Bacillati</taxon>
        <taxon>Bacillota</taxon>
        <taxon>Clostridia</taxon>
        <taxon>Eubacteriales</taxon>
        <taxon>Peptococcaceae</taxon>
        <taxon>Candidatus Formimonas</taxon>
    </lineage>
</organism>
<keyword evidence="5 9" id="KW-0238">DNA-binding</keyword>